<dbReference type="OrthoDB" id="8444819at2"/>
<gene>
    <name evidence="1" type="ORF">A4A58_15385</name>
</gene>
<proteinExistence type="predicted"/>
<dbReference type="Proteomes" id="UP000076574">
    <property type="component" value="Unassembled WGS sequence"/>
</dbReference>
<dbReference type="AlphaFoldDB" id="A0A163XNW8"/>
<comment type="caution">
    <text evidence="1">The sequence shown here is derived from an EMBL/GenBank/DDBJ whole genome shotgun (WGS) entry which is preliminary data.</text>
</comment>
<sequence length="367" mass="39885">MYSSHDGAKKCAKELKQLFADSGFIYPLNQCQGVVARAGGFRDWHDLEATLKQSNQTIEPSAFRRRLLEALPYPCRPPALAWLDKDPAETTSAADTPPRWYRDVFPYLMATTALHRSRTALLRPGSGIGQRLRETLVLGLLVNTNGGTRVVPLLEPDTLAFVFNGTPETLSGDQARHPRFDVEIKALIHNGVLDVRDGEVRVLTPDAAAVIARVAGDKVGKADYWAKIGGDGAIRALHDALASIGVRDSRRVADAISRFGSDAYNTPSGPVLDLLTNLAEQGEIETLAKAYTLFATIQPASAPFVRESIPAKISSGYLANYRRLNMTELLAWADRHPDWPDQLKGSVSKPALFAATVNAMVDSIAAA</sequence>
<name>A0A163XNW8_9BRAD</name>
<organism evidence="1 2">
    <name type="scientific">Tardiphaga robiniae</name>
    <dbReference type="NCBI Taxonomy" id="943830"/>
    <lineage>
        <taxon>Bacteria</taxon>
        <taxon>Pseudomonadati</taxon>
        <taxon>Pseudomonadota</taxon>
        <taxon>Alphaproteobacteria</taxon>
        <taxon>Hyphomicrobiales</taxon>
        <taxon>Nitrobacteraceae</taxon>
        <taxon>Tardiphaga</taxon>
    </lineage>
</organism>
<evidence type="ECO:0000313" key="2">
    <source>
        <dbReference type="Proteomes" id="UP000076574"/>
    </source>
</evidence>
<dbReference type="RefSeq" id="WP_068737178.1">
    <property type="nucleotide sequence ID" value="NZ_LVYV01000053.1"/>
</dbReference>
<evidence type="ECO:0000313" key="1">
    <source>
        <dbReference type="EMBL" id="KZD21158.1"/>
    </source>
</evidence>
<keyword evidence="2" id="KW-1185">Reference proteome</keyword>
<accession>A0A163XNW8</accession>
<dbReference type="STRING" id="943830.A4A58_15385"/>
<protein>
    <submittedName>
        <fullName evidence="1">Uncharacterized protein</fullName>
    </submittedName>
</protein>
<reference evidence="1 2" key="1">
    <citation type="submission" date="2016-03" db="EMBL/GenBank/DDBJ databases">
        <title>Microsymbionts genomes from the relict species Vavilovia formosa (Stev.) Fed.</title>
        <authorList>
            <person name="Kopat V."/>
            <person name="Chirak E."/>
            <person name="Kimeklis A."/>
            <person name="Andronov E."/>
        </authorList>
    </citation>
    <scope>NUCLEOTIDE SEQUENCE [LARGE SCALE GENOMIC DNA]</scope>
    <source>
        <strain evidence="1 2">Vaf07</strain>
    </source>
</reference>
<dbReference type="EMBL" id="LVYV01000053">
    <property type="protein sequence ID" value="KZD21158.1"/>
    <property type="molecule type" value="Genomic_DNA"/>
</dbReference>